<sequence length="88" mass="9541">MQPVTCRTCGTDVLAEKYSEAHTSIQWLTDAPRSCPRLYTDAGAGHTPAWVPSCTELRDTIDDLAHRGVMPISHRSQPVTGPVPGDLP</sequence>
<name>A0A2X4U8S5_9NOCA</name>
<dbReference type="EMBL" id="LS483468">
    <property type="protein sequence ID" value="SQI36206.1"/>
    <property type="molecule type" value="Genomic_DNA"/>
</dbReference>
<feature type="region of interest" description="Disordered" evidence="1">
    <location>
        <begin position="69"/>
        <end position="88"/>
    </location>
</feature>
<gene>
    <name evidence="2" type="ORF">NCTC10994_03282</name>
</gene>
<protein>
    <submittedName>
        <fullName evidence="2">Uncharacterized protein</fullName>
    </submittedName>
</protein>
<evidence type="ECO:0000313" key="2">
    <source>
        <dbReference type="EMBL" id="SQI36206.1"/>
    </source>
</evidence>
<reference evidence="2 3" key="1">
    <citation type="submission" date="2018-06" db="EMBL/GenBank/DDBJ databases">
        <authorList>
            <consortium name="Pathogen Informatics"/>
            <person name="Doyle S."/>
        </authorList>
    </citation>
    <scope>NUCLEOTIDE SEQUENCE [LARGE SCALE GENOMIC DNA]</scope>
    <source>
        <strain evidence="2 3">NCTC10994</strain>
    </source>
</reference>
<evidence type="ECO:0000256" key="1">
    <source>
        <dbReference type="SAM" id="MobiDB-lite"/>
    </source>
</evidence>
<accession>A0A2X4U8S5</accession>
<dbReference type="STRING" id="1219011.GCA_001895045_03450"/>
<organism evidence="2 3">
    <name type="scientific">Rhodococcus coprophilus</name>
    <dbReference type="NCBI Taxonomy" id="38310"/>
    <lineage>
        <taxon>Bacteria</taxon>
        <taxon>Bacillati</taxon>
        <taxon>Actinomycetota</taxon>
        <taxon>Actinomycetes</taxon>
        <taxon>Mycobacteriales</taxon>
        <taxon>Nocardiaceae</taxon>
        <taxon>Rhodococcus</taxon>
    </lineage>
</organism>
<proteinExistence type="predicted"/>
<evidence type="ECO:0000313" key="3">
    <source>
        <dbReference type="Proteomes" id="UP000249091"/>
    </source>
</evidence>
<keyword evidence="3" id="KW-1185">Reference proteome</keyword>
<dbReference type="KEGG" id="rcr:NCTC10994_03282"/>
<dbReference type="AlphaFoldDB" id="A0A2X4U8S5"/>
<dbReference type="Proteomes" id="UP000249091">
    <property type="component" value="Chromosome 1"/>
</dbReference>